<dbReference type="SUPFAM" id="SSF51197">
    <property type="entry name" value="Clavaminate synthase-like"/>
    <property type="match status" value="1"/>
</dbReference>
<dbReference type="Pfam" id="PF02668">
    <property type="entry name" value="TauD"/>
    <property type="match status" value="1"/>
</dbReference>
<dbReference type="RefSeq" id="WP_092218106.1">
    <property type="nucleotide sequence ID" value="NZ_CP030050.1"/>
</dbReference>
<dbReference type="InterPro" id="IPR050411">
    <property type="entry name" value="AlphaKG_dependent_hydroxylases"/>
</dbReference>
<dbReference type="InterPro" id="IPR003819">
    <property type="entry name" value="TauD/TfdA-like"/>
</dbReference>
<accession>A0AAE7NPA6</accession>
<dbReference type="Proteomes" id="UP000594015">
    <property type="component" value="Chromosome"/>
</dbReference>
<reference evidence="5 6" key="1">
    <citation type="submission" date="2018-06" db="EMBL/GenBank/DDBJ databases">
        <title>Comparative genomics of Bradyrhizobium nodulating Arachidis hypogaea.</title>
        <authorList>
            <person name="Li Y."/>
        </authorList>
    </citation>
    <scope>NUCLEOTIDE SEQUENCE [LARGE SCALE GENOMIC DNA]</scope>
    <source>
        <strain evidence="5 6">CCBAU 051107</strain>
    </source>
</reference>
<dbReference type="AlphaFoldDB" id="A0AAE7NPA6"/>
<organism evidence="5 6">
    <name type="scientific">Bradyrhizobium arachidis</name>
    <dbReference type="NCBI Taxonomy" id="858423"/>
    <lineage>
        <taxon>Bacteria</taxon>
        <taxon>Pseudomonadati</taxon>
        <taxon>Pseudomonadota</taxon>
        <taxon>Alphaproteobacteria</taxon>
        <taxon>Hyphomicrobiales</taxon>
        <taxon>Nitrobacteraceae</taxon>
        <taxon>Bradyrhizobium</taxon>
    </lineage>
</organism>
<evidence type="ECO:0000313" key="6">
    <source>
        <dbReference type="Proteomes" id="UP000594015"/>
    </source>
</evidence>
<dbReference type="InterPro" id="IPR042098">
    <property type="entry name" value="TauD-like_sf"/>
</dbReference>
<keyword evidence="3" id="KW-0045">Antibiotic biosynthesis</keyword>
<evidence type="ECO:0000256" key="2">
    <source>
        <dbReference type="ARBA" id="ARBA00023002"/>
    </source>
</evidence>
<dbReference type="EMBL" id="CP030050">
    <property type="protein sequence ID" value="QOZ67050.1"/>
    <property type="molecule type" value="Genomic_DNA"/>
</dbReference>
<comment type="cofactor">
    <cofactor evidence="1">
        <name>Fe(2+)</name>
        <dbReference type="ChEBI" id="CHEBI:29033"/>
    </cofactor>
</comment>
<name>A0AAE7NPA6_9BRAD</name>
<evidence type="ECO:0000256" key="1">
    <source>
        <dbReference type="ARBA" id="ARBA00001954"/>
    </source>
</evidence>
<keyword evidence="5" id="KW-0223">Dioxygenase</keyword>
<feature type="domain" description="TauD/TfdA-like" evidence="4">
    <location>
        <begin position="61"/>
        <end position="317"/>
    </location>
</feature>
<dbReference type="KEGG" id="barh:WN72_12545"/>
<keyword evidence="2" id="KW-0560">Oxidoreductase</keyword>
<dbReference type="GO" id="GO:0016706">
    <property type="term" value="F:2-oxoglutarate-dependent dioxygenase activity"/>
    <property type="evidence" value="ECO:0007669"/>
    <property type="project" value="UniProtKB-ARBA"/>
</dbReference>
<proteinExistence type="predicted"/>
<evidence type="ECO:0000313" key="5">
    <source>
        <dbReference type="EMBL" id="QOZ67050.1"/>
    </source>
</evidence>
<protein>
    <submittedName>
        <fullName evidence="5">TauD/TfdA family dioxygenase</fullName>
    </submittedName>
</protein>
<dbReference type="GO" id="GO:0017000">
    <property type="term" value="P:antibiotic biosynthetic process"/>
    <property type="evidence" value="ECO:0007669"/>
    <property type="project" value="UniProtKB-KW"/>
</dbReference>
<evidence type="ECO:0000259" key="4">
    <source>
        <dbReference type="Pfam" id="PF02668"/>
    </source>
</evidence>
<evidence type="ECO:0000256" key="3">
    <source>
        <dbReference type="ARBA" id="ARBA00023194"/>
    </source>
</evidence>
<dbReference type="PANTHER" id="PTHR10696">
    <property type="entry name" value="GAMMA-BUTYROBETAINE HYDROXYLASE-RELATED"/>
    <property type="match status" value="1"/>
</dbReference>
<gene>
    <name evidence="5" type="ORF">WN72_12545</name>
</gene>
<dbReference type="PANTHER" id="PTHR10696:SF56">
    <property type="entry name" value="TAUD_TFDA-LIKE DOMAIN-CONTAINING PROTEIN"/>
    <property type="match status" value="1"/>
</dbReference>
<sequence length="357" mass="39541">MNVVSVPSGINRPPGKIDIPSAWLGADMKAHPDRWLISLGASEIAELESAAESYLGRTTKIADITKESFPLPRLGAHLEELKTTLLAGLGFEVIRGLPVARYSQEFAATIFCGVGAHLGSARSQNAAGHILGHVRDIGADARDPNTRIYQTSERQTFHTDSSDVVGLLCIREAMEGGDSLLVSTSTIYNEMFDRRPDLAALLFDLIATDRRGEVPENEKPYLEIPVLNWHAGFLTGFYQRQYIDSAQRFPGAPRLTPAHVEALDLFDALANDPTLHFGMRLQPGDMQFVYNHALLHDRTGFRDWPDASQRRHLLRLWLSMEGDRPLPDCFKQRYGSIEIGNRGGIITKGTSLNVPLD</sequence>
<dbReference type="Gene3D" id="3.60.130.10">
    <property type="entry name" value="Clavaminate synthase-like"/>
    <property type="match status" value="1"/>
</dbReference>